<dbReference type="InterPro" id="IPR043129">
    <property type="entry name" value="ATPase_NBD"/>
</dbReference>
<evidence type="ECO:0000313" key="2">
    <source>
        <dbReference type="Proteomes" id="UP000199445"/>
    </source>
</evidence>
<name>A0A1I3XCD4_9GAMM</name>
<proteinExistence type="predicted"/>
<evidence type="ECO:0000313" key="1">
    <source>
        <dbReference type="EMBL" id="SFK17127.1"/>
    </source>
</evidence>
<dbReference type="Gene3D" id="3.30.1490.300">
    <property type="match status" value="1"/>
</dbReference>
<dbReference type="EMBL" id="FOSC01000011">
    <property type="protein sequence ID" value="SFK17127.1"/>
    <property type="molecule type" value="Genomic_DNA"/>
</dbReference>
<dbReference type="RefSeq" id="WP_227663594.1">
    <property type="nucleotide sequence ID" value="NZ_BMYN01000007.1"/>
</dbReference>
<reference evidence="1 2" key="1">
    <citation type="submission" date="2016-10" db="EMBL/GenBank/DDBJ databases">
        <authorList>
            <person name="de Groot N.N."/>
        </authorList>
    </citation>
    <scope>NUCLEOTIDE SEQUENCE [LARGE SCALE GENOMIC DNA]</scope>
    <source>
        <strain evidence="1 2">IBRC-M 10445</strain>
    </source>
</reference>
<accession>A0A1I3XCD4</accession>
<dbReference type="SUPFAM" id="SSF53067">
    <property type="entry name" value="Actin-like ATPase domain"/>
    <property type="match status" value="1"/>
</dbReference>
<dbReference type="Proteomes" id="UP000199445">
    <property type="component" value="Unassembled WGS sequence"/>
</dbReference>
<keyword evidence="2" id="KW-1185">Reference proteome</keyword>
<protein>
    <submittedName>
        <fullName evidence="1">MSHA biogenesis protein MshI</fullName>
    </submittedName>
</protein>
<dbReference type="Gene3D" id="3.30.420.40">
    <property type="match status" value="2"/>
</dbReference>
<dbReference type="AlphaFoldDB" id="A0A1I3XCD4"/>
<organism evidence="1 2">
    <name type="scientific">Marinobacter persicus</name>
    <dbReference type="NCBI Taxonomy" id="930118"/>
    <lineage>
        <taxon>Bacteria</taxon>
        <taxon>Pseudomonadati</taxon>
        <taxon>Pseudomonadota</taxon>
        <taxon>Gammaproteobacteria</taxon>
        <taxon>Pseudomonadales</taxon>
        <taxon>Marinobacteraceae</taxon>
        <taxon>Marinobacter</taxon>
    </lineage>
</organism>
<gene>
    <name evidence="1" type="ORF">SAMN05216429_111130</name>
</gene>
<sequence>MALFSGTRPLQRLFRRGPSVSRLCLEVRPDGIAWAVSPGRPSQQTGFAECLPAKRQQTLEELVSEYGWEGAPTILVLPIDQYQVFQVERPEGVEDSELADALKWKLKDFLDFSPTEAVSDSFPFPEDATRGRGALVNLVAARKSLVLELVSLVHDAGLALQKIDIAELALRNFAAALDAANVGVAVVHLRNTYGQMVVCRGDTLYLSRRLELSYDDMQDASRQEEAVQSLALEMQRSMDYFESQLGQAPPSVIRLVTKDSVLPLTSMLGSYLAAGIEAPDWSGFGLHNELDSRCLPAWSAGLEPAAGRSPS</sequence>